<evidence type="ECO:0000256" key="10">
    <source>
        <dbReference type="ARBA" id="ARBA00023143"/>
    </source>
</evidence>
<accession>A0A447US96</accession>
<dbReference type="PANTHER" id="PTHR34933">
    <property type="entry name" value="FLAGELLAR L-RING PROTEIN"/>
    <property type="match status" value="1"/>
</dbReference>
<evidence type="ECO:0000256" key="4">
    <source>
        <dbReference type="ARBA" id="ARBA00004635"/>
    </source>
</evidence>
<dbReference type="GO" id="GO:0071973">
    <property type="term" value="P:bacterial-type flagellum-dependent cell motility"/>
    <property type="evidence" value="ECO:0007669"/>
    <property type="project" value="InterPro"/>
</dbReference>
<keyword evidence="13" id="KW-0966">Cell projection</keyword>
<evidence type="ECO:0000256" key="9">
    <source>
        <dbReference type="ARBA" id="ARBA00023139"/>
    </source>
</evidence>
<dbReference type="PROSITE" id="PS51257">
    <property type="entry name" value="PROKAR_LIPOPROTEIN"/>
    <property type="match status" value="1"/>
</dbReference>
<comment type="function">
    <text evidence="1">Assembles around the rod to form the L-ring and probably protects the motor/basal body from shearing forces during rotation.</text>
</comment>
<evidence type="ECO:0000256" key="3">
    <source>
        <dbReference type="ARBA" id="ARBA00004442"/>
    </source>
</evidence>
<evidence type="ECO:0000256" key="5">
    <source>
        <dbReference type="ARBA" id="ARBA00006929"/>
    </source>
</evidence>
<dbReference type="AlphaFoldDB" id="A0A447US96"/>
<reference evidence="13 14" key="1">
    <citation type="submission" date="2018-12" db="EMBL/GenBank/DDBJ databases">
        <authorList>
            <consortium name="Pathogen Informatics"/>
        </authorList>
    </citation>
    <scope>NUCLEOTIDE SEQUENCE [LARGE SCALE GENOMIC DNA]</scope>
    <source>
        <strain evidence="13 14">NCTC11075</strain>
    </source>
</reference>
<name>A0A447US96_CITKO</name>
<dbReference type="GO" id="GO:0009427">
    <property type="term" value="C:bacterial-type flagellum basal body, distal rod, L ring"/>
    <property type="evidence" value="ECO:0007669"/>
    <property type="project" value="InterPro"/>
</dbReference>
<evidence type="ECO:0000256" key="2">
    <source>
        <dbReference type="ARBA" id="ARBA00004117"/>
    </source>
</evidence>
<evidence type="ECO:0000313" key="13">
    <source>
        <dbReference type="EMBL" id="VEB93557.1"/>
    </source>
</evidence>
<dbReference type="InterPro" id="IPR000527">
    <property type="entry name" value="Flag_Lring"/>
</dbReference>
<dbReference type="GO" id="GO:0009279">
    <property type="term" value="C:cell outer membrane"/>
    <property type="evidence" value="ECO:0007669"/>
    <property type="project" value="UniProtKB-SubCell"/>
</dbReference>
<evidence type="ECO:0000256" key="6">
    <source>
        <dbReference type="ARBA" id="ARBA00011439"/>
    </source>
</evidence>
<protein>
    <submittedName>
        <fullName evidence="13">Flagellar basal body L-ring protein</fullName>
    </submittedName>
</protein>
<sequence>MKKQLVISLLALFLSGCESPALLVKKDDAAYAPPEDIVVPETQVRGGGLYNGNYNWSLTQDRRAYRVGDILTVKLDESTQASKQARTNFGKKNDVSLGIPEAFGHSIDKLSGSIDGNRNFNGNATSQQQNSLRGAITVAVYKVLPNGVLAIRGEKWLTLNQGDEYMRGDGPGARGRYRTRQLRLFTANRQCPYLLCRTRRAQRRECGRLADPLLQPPAVPNLMEAMMRKLALFFLLICSMNAAAQRLGDVVDIQGVRGKPAGGLQPGCGA</sequence>
<dbReference type="GO" id="GO:0003774">
    <property type="term" value="F:cytoskeletal motor activity"/>
    <property type="evidence" value="ECO:0007669"/>
    <property type="project" value="InterPro"/>
</dbReference>
<keyword evidence="10" id="KW-0975">Bacterial flagellum</keyword>
<gene>
    <name evidence="13" type="primary">flgH_1</name>
    <name evidence="13" type="ORF">NCTC11075_04451</name>
</gene>
<dbReference type="Pfam" id="PF02107">
    <property type="entry name" value="FlgH"/>
    <property type="match status" value="1"/>
</dbReference>
<comment type="similarity">
    <text evidence="5">Belongs to the FlgH family.</text>
</comment>
<evidence type="ECO:0000256" key="12">
    <source>
        <dbReference type="ARBA" id="ARBA00023288"/>
    </source>
</evidence>
<keyword evidence="13" id="KW-0282">Flagellum</keyword>
<proteinExistence type="inferred from homology"/>
<keyword evidence="12" id="KW-0449">Lipoprotein</keyword>
<dbReference type="EMBL" id="LR134204">
    <property type="protein sequence ID" value="VEB93557.1"/>
    <property type="molecule type" value="Genomic_DNA"/>
</dbReference>
<keyword evidence="9" id="KW-0564">Palmitate</keyword>
<keyword evidence="11" id="KW-0998">Cell outer membrane</keyword>
<evidence type="ECO:0000256" key="1">
    <source>
        <dbReference type="ARBA" id="ARBA00002591"/>
    </source>
</evidence>
<comment type="subcellular location">
    <subcellularLocation>
        <location evidence="2">Bacterial flagellum basal body</location>
    </subcellularLocation>
    <subcellularLocation>
        <location evidence="3">Cell outer membrane</location>
    </subcellularLocation>
    <subcellularLocation>
        <location evidence="4">Membrane</location>
        <topology evidence="4">Lipid-anchor</topology>
    </subcellularLocation>
</comment>
<evidence type="ECO:0000256" key="8">
    <source>
        <dbReference type="ARBA" id="ARBA00023136"/>
    </source>
</evidence>
<comment type="subunit">
    <text evidence="6">The basal body constitutes a major portion of the flagellar organelle and consists of four rings (L,P,S, and M) mounted on a central rod.</text>
</comment>
<evidence type="ECO:0000256" key="7">
    <source>
        <dbReference type="ARBA" id="ARBA00022729"/>
    </source>
</evidence>
<evidence type="ECO:0000313" key="14">
    <source>
        <dbReference type="Proteomes" id="UP000270272"/>
    </source>
</evidence>
<keyword evidence="7" id="KW-0732">Signal</keyword>
<keyword evidence="8" id="KW-0472">Membrane</keyword>
<dbReference type="Proteomes" id="UP000270272">
    <property type="component" value="Chromosome"/>
</dbReference>
<dbReference type="PANTHER" id="PTHR34933:SF1">
    <property type="entry name" value="FLAGELLAR L-RING PROTEIN"/>
    <property type="match status" value="1"/>
</dbReference>
<keyword evidence="13" id="KW-0969">Cilium</keyword>
<evidence type="ECO:0000256" key="11">
    <source>
        <dbReference type="ARBA" id="ARBA00023237"/>
    </source>
</evidence>
<organism evidence="13 14">
    <name type="scientific">Citrobacter koseri</name>
    <name type="common">Citrobacter diversus</name>
    <dbReference type="NCBI Taxonomy" id="545"/>
    <lineage>
        <taxon>Bacteria</taxon>
        <taxon>Pseudomonadati</taxon>
        <taxon>Pseudomonadota</taxon>
        <taxon>Gammaproteobacteria</taxon>
        <taxon>Enterobacterales</taxon>
        <taxon>Enterobacteriaceae</taxon>
        <taxon>Citrobacter</taxon>
    </lineage>
</organism>